<reference evidence="6 7" key="1">
    <citation type="submission" date="2016-01" db="EMBL/GenBank/DDBJ databases">
        <title>Complete genome sequence of strain Lentibacillus amyloliquefaciens LAM0015T isolated from saline sediment.</title>
        <authorList>
            <person name="Wang J.-L."/>
            <person name="He M.-X."/>
        </authorList>
    </citation>
    <scope>NUCLEOTIDE SEQUENCE [LARGE SCALE GENOMIC DNA]</scope>
    <source>
        <strain evidence="6 7">LAM0015</strain>
    </source>
</reference>
<feature type="DNA-binding region" description="H-T-H motif" evidence="4">
    <location>
        <begin position="34"/>
        <end position="53"/>
    </location>
</feature>
<keyword evidence="3" id="KW-0804">Transcription</keyword>
<dbReference type="Gene3D" id="1.10.357.10">
    <property type="entry name" value="Tetracycline Repressor, domain 2"/>
    <property type="match status" value="1"/>
</dbReference>
<gene>
    <name evidence="6" type="ORF">AOX59_14110</name>
</gene>
<dbReference type="OrthoDB" id="9812484at2"/>
<dbReference type="InterPro" id="IPR001647">
    <property type="entry name" value="HTH_TetR"/>
</dbReference>
<dbReference type="Pfam" id="PF00440">
    <property type="entry name" value="TetR_N"/>
    <property type="match status" value="1"/>
</dbReference>
<organism evidence="6 7">
    <name type="scientific">Lentibacillus amyloliquefaciens</name>
    <dbReference type="NCBI Taxonomy" id="1472767"/>
    <lineage>
        <taxon>Bacteria</taxon>
        <taxon>Bacillati</taxon>
        <taxon>Bacillota</taxon>
        <taxon>Bacilli</taxon>
        <taxon>Bacillales</taxon>
        <taxon>Bacillaceae</taxon>
        <taxon>Lentibacillus</taxon>
    </lineage>
</organism>
<proteinExistence type="predicted"/>
<evidence type="ECO:0000259" key="5">
    <source>
        <dbReference type="PROSITE" id="PS50977"/>
    </source>
</evidence>
<dbReference type="STRING" id="1472767.AOX59_14110"/>
<dbReference type="Pfam" id="PF17924">
    <property type="entry name" value="TetR_C_19"/>
    <property type="match status" value="1"/>
</dbReference>
<dbReference type="PROSITE" id="PS50977">
    <property type="entry name" value="HTH_TETR_2"/>
    <property type="match status" value="1"/>
</dbReference>
<dbReference type="InterPro" id="IPR009057">
    <property type="entry name" value="Homeodomain-like_sf"/>
</dbReference>
<evidence type="ECO:0000256" key="4">
    <source>
        <dbReference type="PROSITE-ProRule" id="PRU00335"/>
    </source>
</evidence>
<sequence length="204" mass="24160">MPKQTFFNLPHEKKQTLIRSAEAEFSRVPLYQASISNIVKEAGIPRGSFYQYFQDKEDAFFFLLDDLSRKRQEVFTNLLKKYDGDLFAALEEFFQIVITEVENLDFMRNTFLNMTYRIEDSFLKMFSGRQNEEQFREVSSLIDKRKLNLANDEELHHVMKILKSVVVHNFAAKFARNLTDEEAINNFTVEMKLLKKGLYYTTEM</sequence>
<name>A0A0U4E9N7_9BACI</name>
<keyword evidence="7" id="KW-1185">Reference proteome</keyword>
<dbReference type="PANTHER" id="PTHR47506:SF3">
    <property type="entry name" value="HTH-TYPE TRANSCRIPTIONAL REGULATOR LMRA"/>
    <property type="match status" value="1"/>
</dbReference>
<keyword evidence="2 4" id="KW-0238">DNA-binding</keyword>
<dbReference type="Proteomes" id="UP000050331">
    <property type="component" value="Chromosome"/>
</dbReference>
<keyword evidence="1" id="KW-0805">Transcription regulation</keyword>
<dbReference type="KEGG" id="lao:AOX59_14110"/>
<feature type="domain" description="HTH tetR-type" evidence="5">
    <location>
        <begin position="11"/>
        <end position="71"/>
    </location>
</feature>
<dbReference type="EMBL" id="CP013862">
    <property type="protein sequence ID" value="ALX49601.1"/>
    <property type="molecule type" value="Genomic_DNA"/>
</dbReference>
<evidence type="ECO:0000256" key="1">
    <source>
        <dbReference type="ARBA" id="ARBA00023015"/>
    </source>
</evidence>
<dbReference type="AlphaFoldDB" id="A0A0U4E9N7"/>
<evidence type="ECO:0000313" key="7">
    <source>
        <dbReference type="Proteomes" id="UP000050331"/>
    </source>
</evidence>
<accession>A0A0U4E9N7</accession>
<dbReference type="SUPFAM" id="SSF46689">
    <property type="entry name" value="Homeodomain-like"/>
    <property type="match status" value="1"/>
</dbReference>
<evidence type="ECO:0000256" key="2">
    <source>
        <dbReference type="ARBA" id="ARBA00023125"/>
    </source>
</evidence>
<protein>
    <submittedName>
        <fullName evidence="6">TetR family transcriptional regulator</fullName>
    </submittedName>
</protein>
<dbReference type="GO" id="GO:0003677">
    <property type="term" value="F:DNA binding"/>
    <property type="evidence" value="ECO:0007669"/>
    <property type="project" value="UniProtKB-UniRule"/>
</dbReference>
<evidence type="ECO:0000313" key="6">
    <source>
        <dbReference type="EMBL" id="ALX49601.1"/>
    </source>
</evidence>
<dbReference type="PANTHER" id="PTHR47506">
    <property type="entry name" value="TRANSCRIPTIONAL REGULATORY PROTEIN"/>
    <property type="match status" value="1"/>
</dbReference>
<evidence type="ECO:0000256" key="3">
    <source>
        <dbReference type="ARBA" id="ARBA00023163"/>
    </source>
</evidence>